<feature type="transmembrane region" description="Helical" evidence="1">
    <location>
        <begin position="174"/>
        <end position="203"/>
    </location>
</feature>
<evidence type="ECO:0000256" key="1">
    <source>
        <dbReference type="SAM" id="Phobius"/>
    </source>
</evidence>
<keyword evidence="1" id="KW-0812">Transmembrane</keyword>
<protein>
    <recommendedName>
        <fullName evidence="4">EpsG family protein</fullName>
    </recommendedName>
</protein>
<feature type="transmembrane region" description="Helical" evidence="1">
    <location>
        <begin position="327"/>
        <end position="349"/>
    </location>
</feature>
<feature type="transmembrane region" description="Helical" evidence="1">
    <location>
        <begin position="93"/>
        <end position="115"/>
    </location>
</feature>
<feature type="transmembrane region" description="Helical" evidence="1">
    <location>
        <begin position="215"/>
        <end position="233"/>
    </location>
</feature>
<accession>A0ABU5GRJ4</accession>
<feature type="transmembrane region" description="Helical" evidence="1">
    <location>
        <begin position="291"/>
        <end position="315"/>
    </location>
</feature>
<keyword evidence="1" id="KW-1133">Transmembrane helix</keyword>
<evidence type="ECO:0008006" key="4">
    <source>
        <dbReference type="Google" id="ProtNLM"/>
    </source>
</evidence>
<organism evidence="2 3">
    <name type="scientific">Denitrificimonas halotolerans</name>
    <dbReference type="NCBI Taxonomy" id="3098930"/>
    <lineage>
        <taxon>Bacteria</taxon>
        <taxon>Pseudomonadati</taxon>
        <taxon>Pseudomonadota</taxon>
        <taxon>Gammaproteobacteria</taxon>
        <taxon>Pseudomonadales</taxon>
        <taxon>Pseudomonadaceae</taxon>
        <taxon>Denitrificimonas</taxon>
    </lineage>
</organism>
<feature type="transmembrane region" description="Helical" evidence="1">
    <location>
        <begin position="37"/>
        <end position="55"/>
    </location>
</feature>
<feature type="transmembrane region" description="Helical" evidence="1">
    <location>
        <begin position="6"/>
        <end position="25"/>
    </location>
</feature>
<dbReference type="Proteomes" id="UP001294570">
    <property type="component" value="Unassembled WGS sequence"/>
</dbReference>
<comment type="caution">
    <text evidence="2">The sequence shown here is derived from an EMBL/GenBank/DDBJ whole genome shotgun (WGS) entry which is preliminary data.</text>
</comment>
<proteinExistence type="predicted"/>
<evidence type="ECO:0000313" key="2">
    <source>
        <dbReference type="EMBL" id="MDY7219409.1"/>
    </source>
</evidence>
<keyword evidence="1" id="KW-0472">Membrane</keyword>
<dbReference type="EMBL" id="JAXIVU010000008">
    <property type="protein sequence ID" value="MDY7219409.1"/>
    <property type="molecule type" value="Genomic_DNA"/>
</dbReference>
<sequence length="395" mass="43554">MFENSWSIISAFIVFLAGAFLTAKISGVFKSSNKRGLLIYFWHTAFCLIYLAYVTKFGGDSVAYYRKAVIGRFDFEFGTAAVDGLTSILVHGLGFGILSCFLVFNIFGSIGLLAFDRALQQATRNKSNLLKMLATIIVFLPSVSFWSSAIGKDAISFLAMGLAMWAALQLNKRVWLMVLAVFFMLTVRPHMAGMMVIGLAVSVMFDKKTNLAKRLVLGVVAMVGAAVMVPFALQYAGVSDPTSAEGIMDYVENRQSHNMEGGGGVDISSMSLPMQLFTYMFRPLIFEARSITALAAALDNLILLYLFIAGGYSLFKKKVQVFAENRMFMWVYASLAWVVLAMTSANLGIAMRQKWMFTPMLIFLLISLIGKERKPAPAVTTTASANRLPRGPRFK</sequence>
<feature type="transmembrane region" description="Helical" evidence="1">
    <location>
        <begin position="136"/>
        <end position="168"/>
    </location>
</feature>
<reference evidence="2 3" key="1">
    <citation type="submission" date="2023-12" db="EMBL/GenBank/DDBJ databases">
        <title>Denitrificimonas halotolerans sp. nov.,a novel species isolated from landfill leachate.</title>
        <authorList>
            <person name="Wang S."/>
        </authorList>
    </citation>
    <scope>NUCLEOTIDE SEQUENCE [LARGE SCALE GENOMIC DNA]</scope>
    <source>
        <strain evidence="2 3">JX-1</strain>
    </source>
</reference>
<keyword evidence="3" id="KW-1185">Reference proteome</keyword>
<name>A0ABU5GRJ4_9GAMM</name>
<dbReference type="RefSeq" id="WP_321553502.1">
    <property type="nucleotide sequence ID" value="NZ_JAXIVU010000008.1"/>
</dbReference>
<evidence type="ECO:0000313" key="3">
    <source>
        <dbReference type="Proteomes" id="UP001294570"/>
    </source>
</evidence>
<gene>
    <name evidence="2" type="ORF">TOI97_07490</name>
</gene>